<accession>A0AAV4DIS1</accession>
<dbReference type="EMBL" id="BLXT01007928">
    <property type="protein sequence ID" value="GFO43905.1"/>
    <property type="molecule type" value="Genomic_DNA"/>
</dbReference>
<protein>
    <submittedName>
        <fullName evidence="2">Uncharacterized protein</fullName>
    </submittedName>
</protein>
<sequence>MEKERRREIHYQGVDIWLPCETFRSGNSSQATLYRKTFIDSQTDPATLPSPLNRHTFSNNKGKNNYNNFNDSNSNDYIDNIIHHSNNNININIIFIIMMNIVI</sequence>
<evidence type="ECO:0000313" key="3">
    <source>
        <dbReference type="Proteomes" id="UP000735302"/>
    </source>
</evidence>
<evidence type="ECO:0000256" key="1">
    <source>
        <dbReference type="SAM" id="MobiDB-lite"/>
    </source>
</evidence>
<keyword evidence="3" id="KW-1185">Reference proteome</keyword>
<dbReference type="AlphaFoldDB" id="A0AAV4DIS1"/>
<reference evidence="2 3" key="1">
    <citation type="journal article" date="2021" name="Elife">
        <title>Chloroplast acquisition without the gene transfer in kleptoplastic sea slugs, Plakobranchus ocellatus.</title>
        <authorList>
            <person name="Maeda T."/>
            <person name="Takahashi S."/>
            <person name="Yoshida T."/>
            <person name="Shimamura S."/>
            <person name="Takaki Y."/>
            <person name="Nagai Y."/>
            <person name="Toyoda A."/>
            <person name="Suzuki Y."/>
            <person name="Arimoto A."/>
            <person name="Ishii H."/>
            <person name="Satoh N."/>
            <person name="Nishiyama T."/>
            <person name="Hasebe M."/>
            <person name="Maruyama T."/>
            <person name="Minagawa J."/>
            <person name="Obokata J."/>
            <person name="Shigenobu S."/>
        </authorList>
    </citation>
    <scope>NUCLEOTIDE SEQUENCE [LARGE SCALE GENOMIC DNA]</scope>
</reference>
<dbReference type="Proteomes" id="UP000735302">
    <property type="component" value="Unassembled WGS sequence"/>
</dbReference>
<feature type="region of interest" description="Disordered" evidence="1">
    <location>
        <begin position="49"/>
        <end position="68"/>
    </location>
</feature>
<name>A0AAV4DIS1_9GAST</name>
<proteinExistence type="predicted"/>
<comment type="caution">
    <text evidence="2">The sequence shown here is derived from an EMBL/GenBank/DDBJ whole genome shotgun (WGS) entry which is preliminary data.</text>
</comment>
<gene>
    <name evidence="2" type="ORF">PoB_007041000</name>
</gene>
<feature type="compositionally biased region" description="Low complexity" evidence="1">
    <location>
        <begin position="57"/>
        <end position="68"/>
    </location>
</feature>
<organism evidence="2 3">
    <name type="scientific">Plakobranchus ocellatus</name>
    <dbReference type="NCBI Taxonomy" id="259542"/>
    <lineage>
        <taxon>Eukaryota</taxon>
        <taxon>Metazoa</taxon>
        <taxon>Spiralia</taxon>
        <taxon>Lophotrochozoa</taxon>
        <taxon>Mollusca</taxon>
        <taxon>Gastropoda</taxon>
        <taxon>Heterobranchia</taxon>
        <taxon>Euthyneura</taxon>
        <taxon>Panpulmonata</taxon>
        <taxon>Sacoglossa</taxon>
        <taxon>Placobranchoidea</taxon>
        <taxon>Plakobranchidae</taxon>
        <taxon>Plakobranchus</taxon>
    </lineage>
</organism>
<evidence type="ECO:0000313" key="2">
    <source>
        <dbReference type="EMBL" id="GFO43905.1"/>
    </source>
</evidence>